<evidence type="ECO:0000313" key="2">
    <source>
        <dbReference type="EMBL" id="KAK7024174.1"/>
    </source>
</evidence>
<accession>A0AAW0BGL3</accession>
<feature type="region of interest" description="Disordered" evidence="1">
    <location>
        <begin position="1"/>
        <end position="21"/>
    </location>
</feature>
<feature type="compositionally biased region" description="Polar residues" evidence="1">
    <location>
        <begin position="1"/>
        <end position="10"/>
    </location>
</feature>
<feature type="compositionally biased region" description="Acidic residues" evidence="1">
    <location>
        <begin position="268"/>
        <end position="292"/>
    </location>
</feature>
<feature type="compositionally biased region" description="Low complexity" evidence="1">
    <location>
        <begin position="298"/>
        <end position="315"/>
    </location>
</feature>
<protein>
    <recommendedName>
        <fullName evidence="4">Zn(2)-C6 fungal-type domain-containing protein</fullName>
    </recommendedName>
</protein>
<dbReference type="EMBL" id="JAYKXP010000130">
    <property type="protein sequence ID" value="KAK7024174.1"/>
    <property type="molecule type" value="Genomic_DNA"/>
</dbReference>
<dbReference type="AlphaFoldDB" id="A0AAW0BGL3"/>
<organism evidence="2 3">
    <name type="scientific">Paramarasmius palmivorus</name>
    <dbReference type="NCBI Taxonomy" id="297713"/>
    <lineage>
        <taxon>Eukaryota</taxon>
        <taxon>Fungi</taxon>
        <taxon>Dikarya</taxon>
        <taxon>Basidiomycota</taxon>
        <taxon>Agaricomycotina</taxon>
        <taxon>Agaricomycetes</taxon>
        <taxon>Agaricomycetidae</taxon>
        <taxon>Agaricales</taxon>
        <taxon>Marasmiineae</taxon>
        <taxon>Marasmiaceae</taxon>
        <taxon>Paramarasmius</taxon>
    </lineage>
</organism>
<evidence type="ECO:0000256" key="1">
    <source>
        <dbReference type="SAM" id="MobiDB-lite"/>
    </source>
</evidence>
<evidence type="ECO:0000313" key="3">
    <source>
        <dbReference type="Proteomes" id="UP001383192"/>
    </source>
</evidence>
<keyword evidence="3" id="KW-1185">Reference proteome</keyword>
<evidence type="ECO:0008006" key="4">
    <source>
        <dbReference type="Google" id="ProtNLM"/>
    </source>
</evidence>
<comment type="caution">
    <text evidence="2">The sequence shown here is derived from an EMBL/GenBank/DDBJ whole genome shotgun (WGS) entry which is preliminary data.</text>
</comment>
<feature type="compositionally biased region" description="Low complexity" evidence="1">
    <location>
        <begin position="164"/>
        <end position="184"/>
    </location>
</feature>
<sequence>MARTKQVNRSPTDDQKTAAVTSAEHQRLTQIVTAAGRLQSKFRRLYNQLFIDHDDSINVDKALVCFRSSSTALRLLQQSYIGTDMPQYYPASQVLATISRMGHIMDDQGLFTAADRKLIWTKTSLAAALKDGLTEWNMNDEVPIPAHPSPSTFSAPKPTIRTFSAPKAPAASSASTSKAGGSSSIKIKLEPGIKMEPSTSKSAGKKCARSVSEASLPEITYVSTTKRKSSPIPPFGPASKTQSSSKRRRIVTSDGGSTSPEPEVVNVQDDDESESGSEDEEEDDEDDNDELEVAPAPSASSKKTTSTKSSATTVSVKKKKSLRELPHYVDDSINMPGKIYVPSDPEMGLTHKEVSMATSLFTRPSNATFNCSRCSSLALPCAPNTTGTGPHKCHQCAQGRQRCSLDMPIATIVESYDNLFQLGLQGEAGLLSMLEHRRELIASQKRLVEVHNTAVAALKESDQRLDDLAAQIRRATRDPRILIHILRKADPEGFSYTEDHINCLIASLSWPTDQFNCRDYEVKYVNGRLEVVALDDQSILATVVPPNVARGQGRVVRAESEAPAEASTSAGPRCQGFYRDKAVKVLFLCYSFFDANPRSRPAEDAEDAN</sequence>
<dbReference type="Proteomes" id="UP001383192">
    <property type="component" value="Unassembled WGS sequence"/>
</dbReference>
<proteinExistence type="predicted"/>
<feature type="region of interest" description="Disordered" evidence="1">
    <location>
        <begin position="141"/>
        <end position="319"/>
    </location>
</feature>
<gene>
    <name evidence="2" type="ORF">VNI00_016482</name>
</gene>
<name>A0AAW0BGL3_9AGAR</name>
<reference evidence="2 3" key="1">
    <citation type="submission" date="2024-01" db="EMBL/GenBank/DDBJ databases">
        <title>A draft genome for a cacao thread blight-causing isolate of Paramarasmius palmivorus.</title>
        <authorList>
            <person name="Baruah I.K."/>
            <person name="Bukari Y."/>
            <person name="Amoako-Attah I."/>
            <person name="Meinhardt L.W."/>
            <person name="Bailey B.A."/>
            <person name="Cohen S.P."/>
        </authorList>
    </citation>
    <scope>NUCLEOTIDE SEQUENCE [LARGE SCALE GENOMIC DNA]</scope>
    <source>
        <strain evidence="2 3">GH-12</strain>
    </source>
</reference>